<evidence type="ECO:0008006" key="4">
    <source>
        <dbReference type="Google" id="ProtNLM"/>
    </source>
</evidence>
<organism evidence="2 3">
    <name type="scientific">Draconibacterium sediminis</name>
    <dbReference type="NCBI Taxonomy" id="1544798"/>
    <lineage>
        <taxon>Bacteria</taxon>
        <taxon>Pseudomonadati</taxon>
        <taxon>Bacteroidota</taxon>
        <taxon>Bacteroidia</taxon>
        <taxon>Marinilabiliales</taxon>
        <taxon>Prolixibacteraceae</taxon>
        <taxon>Draconibacterium</taxon>
    </lineage>
</organism>
<evidence type="ECO:0000313" key="2">
    <source>
        <dbReference type="EMBL" id="KJF42715.1"/>
    </source>
</evidence>
<keyword evidence="1" id="KW-0732">Signal</keyword>
<gene>
    <name evidence="2" type="ORF">LH29_19490</name>
</gene>
<keyword evidence="3" id="KW-1185">Reference proteome</keyword>
<dbReference type="Gene3D" id="1.25.40.10">
    <property type="entry name" value="Tetratricopeptide repeat domain"/>
    <property type="match status" value="1"/>
</dbReference>
<evidence type="ECO:0000313" key="3">
    <source>
        <dbReference type="Proteomes" id="UP000032544"/>
    </source>
</evidence>
<proteinExistence type="predicted"/>
<accession>A0A0D8J6Y9</accession>
<name>A0A0D8J6Y9_9BACT</name>
<sequence>MIFRKVLALLTIFSIFLFASDSVFGASQENPLSQAIRLYEEGNFAEAELILKKLLDEKPDHLMVNYYYGACRTENGHYGTNEIIYLLNGSLGEAPLKTNYYIGVQYHAQNRFQEALNYYKLFSNKTDEATAQEVGLAEKMELCREKINPFEQRNEAQEVAETAAGDVMPAAVPRTTEPEPFNPVIGEMVIATEISDSTEVIAANDSILMDSTIADSIIPEPVVIEEPTEVEILPEPINFVVNAEITYPDTTFFKTKKGLKLYTEGTAKQEELEQTISNTDKLRKQYGATTSYTERQTLGKQILDNETSIFQLRATAEELLLKSQQEENSFWQNASYEEIDAFHKQADEYLAAYKSQLVPKKPDSIILVAPSVAPITRTTSSKTEETTEDELIYKIQLGAYSRGLPPYVKRLFDKLSYIRKIENYTDEKGIVVYTTGNLTNYDDALKMQEQVRREGVEDAYVVPYFNGKRITLSEAKEIANDK</sequence>
<evidence type="ECO:0000256" key="1">
    <source>
        <dbReference type="SAM" id="SignalP"/>
    </source>
</evidence>
<dbReference type="AlphaFoldDB" id="A0A0D8J6Y9"/>
<feature type="signal peptide" evidence="1">
    <location>
        <begin position="1"/>
        <end position="19"/>
    </location>
</feature>
<dbReference type="Proteomes" id="UP000032544">
    <property type="component" value="Unassembled WGS sequence"/>
</dbReference>
<dbReference type="OrthoDB" id="1119072at2"/>
<feature type="chain" id="PRO_5002330925" description="SPOR domain-containing protein" evidence="1">
    <location>
        <begin position="20"/>
        <end position="482"/>
    </location>
</feature>
<dbReference type="EMBL" id="JRHC01000005">
    <property type="protein sequence ID" value="KJF42715.1"/>
    <property type="molecule type" value="Genomic_DNA"/>
</dbReference>
<dbReference type="STRING" id="1544798.LH29_19490"/>
<comment type="caution">
    <text evidence="2">The sequence shown here is derived from an EMBL/GenBank/DDBJ whole genome shotgun (WGS) entry which is preliminary data.</text>
</comment>
<dbReference type="RefSeq" id="WP_045032634.1">
    <property type="nucleotide sequence ID" value="NZ_JRHC01000005.1"/>
</dbReference>
<protein>
    <recommendedName>
        <fullName evidence="4">SPOR domain-containing protein</fullName>
    </recommendedName>
</protein>
<reference evidence="2 3" key="1">
    <citation type="submission" date="2014-09" db="EMBL/GenBank/DDBJ databases">
        <title>Draft Genome Sequence of Draconibacterium sp. JN14CK-3.</title>
        <authorList>
            <person name="Dong C."/>
            <person name="Lai Q."/>
            <person name="Shao Z."/>
        </authorList>
    </citation>
    <scope>NUCLEOTIDE SEQUENCE [LARGE SCALE GENOMIC DNA]</scope>
    <source>
        <strain evidence="2 3">JN14CK-3</strain>
    </source>
</reference>
<dbReference type="SUPFAM" id="SSF48452">
    <property type="entry name" value="TPR-like"/>
    <property type="match status" value="1"/>
</dbReference>
<dbReference type="InterPro" id="IPR011990">
    <property type="entry name" value="TPR-like_helical_dom_sf"/>
</dbReference>